<dbReference type="PANTHER" id="PTHR45708">
    <property type="entry name" value="ENDOCHITINASE"/>
    <property type="match status" value="1"/>
</dbReference>
<accession>A0A9Q9B6B3</accession>
<evidence type="ECO:0000256" key="2">
    <source>
        <dbReference type="ARBA" id="ARBA00012729"/>
    </source>
</evidence>
<dbReference type="InterPro" id="IPR001223">
    <property type="entry name" value="Glyco_hydro18_cat"/>
</dbReference>
<keyword evidence="7" id="KW-0624">Polysaccharide degradation</keyword>
<dbReference type="PROSITE" id="PS01095">
    <property type="entry name" value="GH18_1"/>
    <property type="match status" value="1"/>
</dbReference>
<keyword evidence="12" id="KW-1185">Reference proteome</keyword>
<dbReference type="SUPFAM" id="SSF51445">
    <property type="entry name" value="(Trans)glycosidases"/>
    <property type="match status" value="2"/>
</dbReference>
<dbReference type="Gene3D" id="3.20.20.80">
    <property type="entry name" value="Glycosidases"/>
    <property type="match status" value="2"/>
</dbReference>
<comment type="catalytic activity">
    <reaction evidence="1">
        <text>Random endo-hydrolysis of N-acetyl-beta-D-glucosaminide (1-&gt;4)-beta-linkages in chitin and chitodextrins.</text>
        <dbReference type="EC" id="3.2.1.14"/>
    </reaction>
</comment>
<dbReference type="GO" id="GO:0006032">
    <property type="term" value="P:chitin catabolic process"/>
    <property type="evidence" value="ECO:0007669"/>
    <property type="project" value="UniProtKB-KW"/>
</dbReference>
<feature type="region of interest" description="Disordered" evidence="9">
    <location>
        <begin position="725"/>
        <end position="853"/>
    </location>
</feature>
<dbReference type="PANTHER" id="PTHR45708:SF49">
    <property type="entry name" value="ENDOCHITINASE"/>
    <property type="match status" value="1"/>
</dbReference>
<feature type="compositionally biased region" description="Polar residues" evidence="9">
    <location>
        <begin position="249"/>
        <end position="268"/>
    </location>
</feature>
<evidence type="ECO:0000256" key="3">
    <source>
        <dbReference type="ARBA" id="ARBA00022801"/>
    </source>
</evidence>
<dbReference type="OrthoDB" id="6020543at2759"/>
<dbReference type="PROSITE" id="PS51910">
    <property type="entry name" value="GH18_2"/>
    <property type="match status" value="1"/>
</dbReference>
<evidence type="ECO:0000313" key="11">
    <source>
        <dbReference type="EMBL" id="USW59035.1"/>
    </source>
</evidence>
<evidence type="ECO:0000313" key="12">
    <source>
        <dbReference type="Proteomes" id="UP001056384"/>
    </source>
</evidence>
<keyword evidence="6 8" id="KW-0326">Glycosidase</keyword>
<evidence type="ECO:0000256" key="9">
    <source>
        <dbReference type="SAM" id="MobiDB-lite"/>
    </source>
</evidence>
<feature type="region of interest" description="Disordered" evidence="9">
    <location>
        <begin position="245"/>
        <end position="331"/>
    </location>
</feature>
<evidence type="ECO:0000256" key="8">
    <source>
        <dbReference type="RuleBase" id="RU000489"/>
    </source>
</evidence>
<evidence type="ECO:0000256" key="6">
    <source>
        <dbReference type="ARBA" id="ARBA00023295"/>
    </source>
</evidence>
<evidence type="ECO:0000256" key="7">
    <source>
        <dbReference type="ARBA" id="ARBA00023326"/>
    </source>
</evidence>
<feature type="region of interest" description="Disordered" evidence="9">
    <location>
        <begin position="554"/>
        <end position="575"/>
    </location>
</feature>
<dbReference type="EC" id="3.2.1.14" evidence="2"/>
<dbReference type="EMBL" id="CP099429">
    <property type="protein sequence ID" value="USW59035.1"/>
    <property type="molecule type" value="Genomic_DNA"/>
</dbReference>
<feature type="compositionally biased region" description="Polar residues" evidence="9">
    <location>
        <begin position="881"/>
        <end position="899"/>
    </location>
</feature>
<proteinExistence type="predicted"/>
<feature type="compositionally biased region" description="Polar residues" evidence="9">
    <location>
        <begin position="842"/>
        <end position="853"/>
    </location>
</feature>
<feature type="compositionally biased region" description="Low complexity" evidence="9">
    <location>
        <begin position="759"/>
        <end position="841"/>
    </location>
</feature>
<dbReference type="InterPro" id="IPR001579">
    <property type="entry name" value="Glyco_hydro_18_chit_AS"/>
</dbReference>
<dbReference type="AlphaFoldDB" id="A0A9Q9B6B3"/>
<keyword evidence="3 8" id="KW-0378">Hydrolase</keyword>
<feature type="compositionally biased region" description="Basic residues" evidence="9">
    <location>
        <begin position="1062"/>
        <end position="1074"/>
    </location>
</feature>
<feature type="compositionally biased region" description="Low complexity" evidence="9">
    <location>
        <begin position="564"/>
        <end position="575"/>
    </location>
</feature>
<dbReference type="Proteomes" id="UP001056384">
    <property type="component" value="Chromosome 12"/>
</dbReference>
<gene>
    <name evidence="11" type="ORF">Slin15195_G123540</name>
</gene>
<evidence type="ECO:0000256" key="5">
    <source>
        <dbReference type="ARBA" id="ARBA00023277"/>
    </source>
</evidence>
<dbReference type="GO" id="GO:0005576">
    <property type="term" value="C:extracellular region"/>
    <property type="evidence" value="ECO:0007669"/>
    <property type="project" value="TreeGrafter"/>
</dbReference>
<keyword evidence="4" id="KW-0146">Chitin degradation</keyword>
<feature type="compositionally biased region" description="Low complexity" evidence="9">
    <location>
        <begin position="867"/>
        <end position="880"/>
    </location>
</feature>
<dbReference type="InterPro" id="IPR050542">
    <property type="entry name" value="Glycosyl_Hydrlase18_Chitinase"/>
</dbReference>
<organism evidence="11 12">
    <name type="scientific">Septoria linicola</name>
    <dbReference type="NCBI Taxonomy" id="215465"/>
    <lineage>
        <taxon>Eukaryota</taxon>
        <taxon>Fungi</taxon>
        <taxon>Dikarya</taxon>
        <taxon>Ascomycota</taxon>
        <taxon>Pezizomycotina</taxon>
        <taxon>Dothideomycetes</taxon>
        <taxon>Dothideomycetidae</taxon>
        <taxon>Mycosphaerellales</taxon>
        <taxon>Mycosphaerellaceae</taxon>
        <taxon>Septoria</taxon>
    </lineage>
</organism>
<feature type="compositionally biased region" description="Low complexity" evidence="9">
    <location>
        <begin position="588"/>
        <end position="640"/>
    </location>
</feature>
<evidence type="ECO:0000256" key="4">
    <source>
        <dbReference type="ARBA" id="ARBA00023024"/>
    </source>
</evidence>
<feature type="compositionally biased region" description="Low complexity" evidence="9">
    <location>
        <begin position="929"/>
        <end position="964"/>
    </location>
</feature>
<feature type="region of interest" description="Disordered" evidence="9">
    <location>
        <begin position="1011"/>
        <end position="1074"/>
    </location>
</feature>
<evidence type="ECO:0000256" key="1">
    <source>
        <dbReference type="ARBA" id="ARBA00000822"/>
    </source>
</evidence>
<reference evidence="11" key="1">
    <citation type="submission" date="2022-06" db="EMBL/GenBank/DDBJ databases">
        <title>Complete genome sequences of two strains of the flax pathogen Septoria linicola.</title>
        <authorList>
            <person name="Lapalu N."/>
            <person name="Simon A."/>
            <person name="Demenou B."/>
            <person name="Paumier D."/>
            <person name="Guillot M.-P."/>
            <person name="Gout L."/>
            <person name="Valade R."/>
        </authorList>
    </citation>
    <scope>NUCLEOTIDE SEQUENCE</scope>
    <source>
        <strain evidence="11">SE15195</strain>
    </source>
</reference>
<name>A0A9Q9B6B3_9PEZI</name>
<dbReference type="InterPro" id="IPR017853">
    <property type="entry name" value="GH"/>
</dbReference>
<dbReference type="GO" id="GO:0000272">
    <property type="term" value="P:polysaccharide catabolic process"/>
    <property type="evidence" value="ECO:0007669"/>
    <property type="project" value="UniProtKB-KW"/>
</dbReference>
<feature type="region of interest" description="Disordered" evidence="9">
    <location>
        <begin position="867"/>
        <end position="972"/>
    </location>
</feature>
<dbReference type="Pfam" id="PF00704">
    <property type="entry name" value="Glyco_hydro_18"/>
    <property type="match status" value="1"/>
</dbReference>
<evidence type="ECO:0000259" key="10">
    <source>
        <dbReference type="PROSITE" id="PS51910"/>
    </source>
</evidence>
<feature type="compositionally biased region" description="Low complexity" evidence="9">
    <location>
        <begin position="1011"/>
        <end position="1054"/>
    </location>
</feature>
<dbReference type="GO" id="GO:0008843">
    <property type="term" value="F:endochitinase activity"/>
    <property type="evidence" value="ECO:0007669"/>
    <property type="project" value="UniProtKB-EC"/>
</dbReference>
<feature type="compositionally biased region" description="Low complexity" evidence="9">
    <location>
        <begin position="299"/>
        <end position="320"/>
    </location>
</feature>
<protein>
    <recommendedName>
        <fullName evidence="2">chitinase</fullName>
        <ecNumber evidence="2">3.2.1.14</ecNumber>
    </recommendedName>
</protein>
<feature type="compositionally biased region" description="Polar residues" evidence="9">
    <location>
        <begin position="276"/>
        <end position="296"/>
    </location>
</feature>
<feature type="domain" description="GH18" evidence="10">
    <location>
        <begin position="236"/>
        <end position="550"/>
    </location>
</feature>
<feature type="region of interest" description="Disordered" evidence="9">
    <location>
        <begin position="588"/>
        <end position="665"/>
    </location>
</feature>
<sequence>MAGGVLGADFGSSSNVAAYWGQNSYGQSTGPLAQQNLATYCADTNVDIIPLAFMVQMTGGYNTRSNTTTNAYFASNETSRANQTITKRDAGEQRMVVNFANAGNNCSIFSGTGLLDCGDTIGEDIKTCQEKYGKTILLSVGGATYTEGGFANEDAAIAAAEMVWKTFGPTNDGSTSTNTTTPDQDDIVTTTVIASNGDATTTMTMTFTQGATFGTSVLTTPGATDLPGTAPLVVSSASSILTTSLSVSQDAGTSGEDSATETLTSDTYTGPGLSSAMATSTGNTDMDTNTIPTVNPTDLPGAGPTLGGLSATTSSTNALPGTSEAAPGSTSTVASSSFATVAEVSSRHTRRQAAEILRPFGDAVIDGFDIDLESSTQNFLPFVRRLRELMDANSAKSYFMTAAPQCPYPDAAVSQLLDSDVRFDAVFVQFYNNYCGVQSFTAGAATQTNFNFETWDNWAKNASSRWTTGASNTTTNKRQASSPASVKVFLGVPGGVTGAGSGYVPLEQLGPVVEYSKKFESFGGVMMWDISQAKANDGFLPGVKALLGAAAVPGTTSSALDPATSTGMTMSSSETVASSSASEVLVTSSETLASSSDSTATSTAATELPTSMSETPTSPTDAVAPSTPISSTSTSVSSITDEVASPTDILAPPTPVSPPSSSVDGLTCSCAVEAATVTVTASEPAASSSSVSEAVVTDTASALPTSSGSATDAVASCSDTASELVAPAPTEAPSSVSASELVAPAPTEAPSSVSASELVVPAPTEAPSSASASETTSSVSHSTSDTSAVTSPEVPLPSVLSVSSESSLTSTSETTSLEPSQSFSVVLPSPTSELSSSTASAAPNTDTVSSSVTTELPFSNQLLATSADSMTSTEASSTASEIVSTPTTETLTNEPAEASTTDDLDLNEVPSPSGDLISSIFPTGPDPASPTGAGTSAASSDSTTSSSASSEDAADPAAATPPADRLSSPIPSVPGLSTLEPLVALNTLLPTPPSQTTSVWDLHSATRASSFETLTTTSSSRGLPSPSESESSTSETQSSDTAAPTATPISPTSTDVPPMRSRVVRRKLRMSWRG</sequence>
<keyword evidence="5" id="KW-0119">Carbohydrate metabolism</keyword>